<evidence type="ECO:0000256" key="1">
    <source>
        <dbReference type="SAM" id="Phobius"/>
    </source>
</evidence>
<organism evidence="2 3">
    <name type="scientific">Dielma fastidiosa</name>
    <dbReference type="NCBI Taxonomy" id="1034346"/>
    <lineage>
        <taxon>Bacteria</taxon>
        <taxon>Bacillati</taxon>
        <taxon>Bacillota</taxon>
        <taxon>Erysipelotrichia</taxon>
        <taxon>Erysipelotrichales</taxon>
        <taxon>Erysipelotrichaceae</taxon>
        <taxon>Dielma</taxon>
    </lineage>
</organism>
<dbReference type="PANTHER" id="PTHR40078:SF1">
    <property type="entry name" value="INTEGRAL MEMBRANE PROTEIN"/>
    <property type="match status" value="1"/>
</dbReference>
<keyword evidence="1" id="KW-1133">Transmembrane helix</keyword>
<keyword evidence="1" id="KW-0812">Transmembrane</keyword>
<keyword evidence="1" id="KW-0472">Membrane</keyword>
<feature type="transmembrane region" description="Helical" evidence="1">
    <location>
        <begin position="112"/>
        <end position="135"/>
    </location>
</feature>
<proteinExistence type="predicted"/>
<name>A0A318KZ32_9FIRM</name>
<gene>
    <name evidence="2" type="ORF">DES51_10234</name>
</gene>
<feature type="transmembrane region" description="Helical" evidence="1">
    <location>
        <begin position="49"/>
        <end position="71"/>
    </location>
</feature>
<dbReference type="STRING" id="1034346.GCA_000313565_02528"/>
<dbReference type="AlphaFoldDB" id="A0A318KZ32"/>
<sequence length="218" mass="23675">MRMNTISLKRIGIYFLGLVILCLGVVLNTKTNLGVAAINGIPYVLANTTSISLGTAVLMMYCLFIAVQWLVKKRIDLLTLLQLPISYLFGRMVDVINLYVLQFEAGSFIEGIVMLAAAIILVALGTTLVVSMNLVPNAPDGLVQTIAGRWNQSFGKVKLIFDGCCLCIAAIISWLMLGNIIGLGFGTVCSMALTGPLCSWLKTRFSQWKVLSYSENAV</sequence>
<keyword evidence="3" id="KW-1185">Reference proteome</keyword>
<feature type="transmembrane region" description="Helical" evidence="1">
    <location>
        <begin position="12"/>
        <end position="29"/>
    </location>
</feature>
<protein>
    <submittedName>
        <fullName evidence="2">Putative membrane protein YczE</fullName>
    </submittedName>
</protein>
<dbReference type="InterPro" id="IPR038750">
    <property type="entry name" value="YczE/YyaS-like"/>
</dbReference>
<accession>A0A318KZ32</accession>
<dbReference type="Pfam" id="PF19700">
    <property type="entry name" value="DUF6198"/>
    <property type="match status" value="1"/>
</dbReference>
<feature type="transmembrane region" description="Helical" evidence="1">
    <location>
        <begin position="159"/>
        <end position="177"/>
    </location>
</feature>
<reference evidence="2 3" key="1">
    <citation type="submission" date="2018-05" db="EMBL/GenBank/DDBJ databases">
        <title>Genomic Encyclopedia of Type Strains, Phase IV (KMG-IV): sequencing the most valuable type-strain genomes for metagenomic binning, comparative biology and taxonomic classification.</title>
        <authorList>
            <person name="Goeker M."/>
        </authorList>
    </citation>
    <scope>NUCLEOTIDE SEQUENCE [LARGE SCALE GENOMIC DNA]</scope>
    <source>
        <strain evidence="2 3">JC118</strain>
    </source>
</reference>
<comment type="caution">
    <text evidence="2">The sequence shown here is derived from an EMBL/GenBank/DDBJ whole genome shotgun (WGS) entry which is preliminary data.</text>
</comment>
<dbReference type="EMBL" id="QJKH01000002">
    <property type="protein sequence ID" value="PXX80916.1"/>
    <property type="molecule type" value="Genomic_DNA"/>
</dbReference>
<dbReference type="PANTHER" id="PTHR40078">
    <property type="entry name" value="INTEGRAL MEMBRANE PROTEIN-RELATED"/>
    <property type="match status" value="1"/>
</dbReference>
<dbReference type="Proteomes" id="UP000247612">
    <property type="component" value="Unassembled WGS sequence"/>
</dbReference>
<evidence type="ECO:0000313" key="2">
    <source>
        <dbReference type="EMBL" id="PXX80916.1"/>
    </source>
</evidence>
<evidence type="ECO:0000313" key="3">
    <source>
        <dbReference type="Proteomes" id="UP000247612"/>
    </source>
</evidence>